<evidence type="ECO:0000256" key="1">
    <source>
        <dbReference type="SAM" id="Phobius"/>
    </source>
</evidence>
<dbReference type="AlphaFoldDB" id="A0A926N9B4"/>
<organism evidence="2 3">
    <name type="scientific">Polycladospora coralii</name>
    <dbReference type="NCBI Taxonomy" id="2771432"/>
    <lineage>
        <taxon>Bacteria</taxon>
        <taxon>Bacillati</taxon>
        <taxon>Bacillota</taxon>
        <taxon>Bacilli</taxon>
        <taxon>Bacillales</taxon>
        <taxon>Thermoactinomycetaceae</taxon>
        <taxon>Polycladospora</taxon>
    </lineage>
</organism>
<dbReference type="RefSeq" id="WP_191139241.1">
    <property type="nucleotide sequence ID" value="NZ_JACXAG020000002.1"/>
</dbReference>
<dbReference type="NCBIfam" id="TIGR02832">
    <property type="entry name" value="spo_yunB"/>
    <property type="match status" value="1"/>
</dbReference>
<proteinExistence type="predicted"/>
<gene>
    <name evidence="2" type="primary">yunB</name>
    <name evidence="2" type="ORF">IC620_00550</name>
</gene>
<dbReference type="InterPro" id="IPR014197">
    <property type="entry name" value="Sporulation_prot_YunB"/>
</dbReference>
<sequence length="248" mass="28314">MRFRRSRGIISQRPHYFKVRKRKSFWVFIFVIIIAILFQVLWMIEKNLQPILIVIAKTEVKKIAQTAMTKGIQEIQKEHGEELNQAMQIEKDRNGTISSIQINNAVQAKIYSTMTNTISSEMKHLDDHPIKISIGQMLESNIFSEFGPDIPIEMWPKGAAIVNVVPKMEAQGINMVRVTLMVNVHTEMGMVVPFSKESIPVDFQYPIADALVVGDVPEYYFYNDQNGVMQRGELNSPVVPPTPEIKNP</sequence>
<protein>
    <submittedName>
        <fullName evidence="2">Sporulation protein YunB</fullName>
    </submittedName>
</protein>
<reference evidence="2" key="1">
    <citation type="submission" date="2020-09" db="EMBL/GenBank/DDBJ databases">
        <title>A novel bacterium of genus Hazenella, isolated from South China Sea.</title>
        <authorList>
            <person name="Huang H."/>
            <person name="Mo K."/>
            <person name="Hu Y."/>
        </authorList>
    </citation>
    <scope>NUCLEOTIDE SEQUENCE</scope>
    <source>
        <strain evidence="2">IB182357</strain>
    </source>
</reference>
<keyword evidence="3" id="KW-1185">Reference proteome</keyword>
<evidence type="ECO:0000313" key="3">
    <source>
        <dbReference type="Proteomes" id="UP000661691"/>
    </source>
</evidence>
<keyword evidence="1" id="KW-0812">Transmembrane</keyword>
<dbReference type="Pfam" id="PF09560">
    <property type="entry name" value="Spore_YunB"/>
    <property type="match status" value="1"/>
</dbReference>
<keyword evidence="1" id="KW-1133">Transmembrane helix</keyword>
<dbReference type="PIRSF" id="PIRSF021383">
    <property type="entry name" value="YunB"/>
    <property type="match status" value="1"/>
</dbReference>
<name>A0A926N9B4_9BACL</name>
<dbReference type="EMBL" id="JACXAH010000002">
    <property type="protein sequence ID" value="MBD1370850.1"/>
    <property type="molecule type" value="Genomic_DNA"/>
</dbReference>
<keyword evidence="1" id="KW-0472">Membrane</keyword>
<dbReference type="Proteomes" id="UP000661691">
    <property type="component" value="Unassembled WGS sequence"/>
</dbReference>
<feature type="transmembrane region" description="Helical" evidence="1">
    <location>
        <begin position="25"/>
        <end position="44"/>
    </location>
</feature>
<comment type="caution">
    <text evidence="2">The sequence shown here is derived from an EMBL/GenBank/DDBJ whole genome shotgun (WGS) entry which is preliminary data.</text>
</comment>
<evidence type="ECO:0000313" key="2">
    <source>
        <dbReference type="EMBL" id="MBD1370850.1"/>
    </source>
</evidence>
<accession>A0A926N9B4</accession>